<dbReference type="Proteomes" id="UP000199729">
    <property type="component" value="Chromosome"/>
</dbReference>
<dbReference type="PANTHER" id="PTHR22576">
    <property type="entry name" value="MUCOSA ASSOCIATED LYMPHOID TISSUE LYMPHOMA TRANSLOCATION PROTEIN 1/PARACASPASE"/>
    <property type="match status" value="1"/>
</dbReference>
<protein>
    <recommendedName>
        <fullName evidence="2">Caspase family p20 domain-containing protein</fullName>
    </recommendedName>
</protein>
<dbReference type="InterPro" id="IPR042095">
    <property type="entry name" value="SUMF_sf"/>
</dbReference>
<reference evidence="3 4" key="1">
    <citation type="submission" date="2017-07" db="EMBL/GenBank/DDBJ databases">
        <title>Complete Genome Sequence of the cosmetic ferment Vitreoscilla filiformis (ATCC15551).</title>
        <authorList>
            <person name="Contreras S."/>
            <person name="Sagory-Zalkind P."/>
            <person name="Blanquart H."/>
            <person name="Iltis A."/>
            <person name="Morand S.C."/>
        </authorList>
    </citation>
    <scope>NUCLEOTIDE SEQUENCE [LARGE SCALE GENOMIC DNA]</scope>
    <source>
        <strain evidence="3 4">ATCC 15551</strain>
    </source>
</reference>
<dbReference type="InterPro" id="IPR011600">
    <property type="entry name" value="Pept_C14_caspase"/>
</dbReference>
<dbReference type="InterPro" id="IPR029030">
    <property type="entry name" value="Caspase-like_dom_sf"/>
</dbReference>
<feature type="compositionally biased region" description="Low complexity" evidence="1">
    <location>
        <begin position="555"/>
        <end position="564"/>
    </location>
</feature>
<feature type="region of interest" description="Disordered" evidence="1">
    <location>
        <begin position="551"/>
        <end position="570"/>
    </location>
</feature>
<gene>
    <name evidence="3" type="ORF">VITFI_CDS1785</name>
</gene>
<dbReference type="InterPro" id="IPR016187">
    <property type="entry name" value="CTDL_fold"/>
</dbReference>
<dbReference type="EMBL" id="CP022423">
    <property type="protein sequence ID" value="ASM77563.1"/>
    <property type="molecule type" value="Genomic_DNA"/>
</dbReference>
<dbReference type="Gene3D" id="3.90.1580.10">
    <property type="entry name" value="paralog of FGE (formylglycine-generating enzyme)"/>
    <property type="match status" value="1"/>
</dbReference>
<feature type="region of interest" description="Disordered" evidence="1">
    <location>
        <begin position="323"/>
        <end position="348"/>
    </location>
</feature>
<feature type="domain" description="Caspase family p20" evidence="2">
    <location>
        <begin position="39"/>
        <end position="168"/>
    </location>
</feature>
<dbReference type="PROSITE" id="PS50208">
    <property type="entry name" value="CASPASE_P20"/>
    <property type="match status" value="1"/>
</dbReference>
<dbReference type="GO" id="GO:0004197">
    <property type="term" value="F:cysteine-type endopeptidase activity"/>
    <property type="evidence" value="ECO:0007669"/>
    <property type="project" value="InterPro"/>
</dbReference>
<keyword evidence="4" id="KW-1185">Reference proteome</keyword>
<evidence type="ECO:0000313" key="4">
    <source>
        <dbReference type="Proteomes" id="UP000199729"/>
    </source>
</evidence>
<evidence type="ECO:0000313" key="3">
    <source>
        <dbReference type="EMBL" id="ASM77563.1"/>
    </source>
</evidence>
<dbReference type="KEGG" id="vff:VITFI_CDS1785"/>
<dbReference type="Pfam" id="PF03781">
    <property type="entry name" value="FGE-sulfatase"/>
    <property type="match status" value="1"/>
</dbReference>
<dbReference type="InterPro" id="IPR052039">
    <property type="entry name" value="Caspase-related_regulators"/>
</dbReference>
<dbReference type="Pfam" id="PF00656">
    <property type="entry name" value="Peptidase_C14"/>
    <property type="match status" value="1"/>
</dbReference>
<sequence>MQEMDSMFGSTGTPWGGWQVWAPLAVVCAAAVLTPSAQAARLALVIGNAAYPDSPLKNPVNDAQDVASKLTSLGFKVEKVENLRKSQIGRTVSGFASRIRPGDEVVVFYAGHGLQVKGVNYLPAVDADIQTEDDVPLNSLSVNALMDRLEEAKAGVKLVFLDACRNNPYARAFRSASRGLARVEGAPSGTLILFATRPGSVAADGTGRNGLYTSQLLRFMGTPGLNVESMHKKVAAEVETASRGAQEPWTEGSLKGDFYFNLVVIQPPAPPVDAEQQAWEAAQRVNTLRAYEAYLNQYPQGKFAPAARVMVAGLSPAPTPVPVPAPVPPAPRPAPTPTPAPAPAPTVPVQGQTARECVQNTCFEMVAIPAGTFQMGSPDTENDRESYEGPVHTVNVQGFWMGKTEVTQGLWKAVMGSNPSHFSSCGDTCPVEKVSWDDAQKFIKKLNGVTGKKYRLPSEAEWEYAARAGTKTRWSFGDQESQLGEYAWYYRNSDSKTHPVGQNKPNPWGLQDMHGNVWEWVQDRWYNNYDGAPTDGSAWEAGDFSGRGLRGGSWGSSARGTRAANRINNTPGDRSYFNGFRLARTN</sequence>
<organism evidence="3 4">
    <name type="scientific">Vitreoscilla filiformis</name>
    <dbReference type="NCBI Taxonomy" id="63"/>
    <lineage>
        <taxon>Bacteria</taxon>
        <taxon>Pseudomonadati</taxon>
        <taxon>Pseudomonadota</taxon>
        <taxon>Betaproteobacteria</taxon>
        <taxon>Neisseriales</taxon>
        <taxon>Neisseriaceae</taxon>
        <taxon>Vitreoscilla</taxon>
    </lineage>
</organism>
<dbReference type="InterPro" id="IPR005532">
    <property type="entry name" value="SUMF_dom"/>
</dbReference>
<name>A0A221KFJ3_VITFI</name>
<accession>A0A221KFJ3</accession>
<dbReference type="PANTHER" id="PTHR22576:SF37">
    <property type="entry name" value="MUCOSA-ASSOCIATED LYMPHOID TISSUE LYMPHOMA TRANSLOCATION PROTEIN 1"/>
    <property type="match status" value="1"/>
</dbReference>
<dbReference type="Gene3D" id="3.40.50.1460">
    <property type="match status" value="1"/>
</dbReference>
<dbReference type="InterPro" id="IPR001309">
    <property type="entry name" value="Pept_C14_p20"/>
</dbReference>
<dbReference type="GO" id="GO:0006508">
    <property type="term" value="P:proteolysis"/>
    <property type="evidence" value="ECO:0007669"/>
    <property type="project" value="InterPro"/>
</dbReference>
<evidence type="ECO:0000256" key="1">
    <source>
        <dbReference type="SAM" id="MobiDB-lite"/>
    </source>
</evidence>
<feature type="compositionally biased region" description="Pro residues" evidence="1">
    <location>
        <begin position="323"/>
        <end position="346"/>
    </location>
</feature>
<dbReference type="SUPFAM" id="SSF56436">
    <property type="entry name" value="C-type lectin-like"/>
    <property type="match status" value="1"/>
</dbReference>
<proteinExistence type="predicted"/>
<dbReference type="AlphaFoldDB" id="A0A221KFJ3"/>
<evidence type="ECO:0000259" key="2">
    <source>
        <dbReference type="PROSITE" id="PS50208"/>
    </source>
</evidence>
<dbReference type="SUPFAM" id="SSF52129">
    <property type="entry name" value="Caspase-like"/>
    <property type="match status" value="1"/>
</dbReference>